<organism evidence="2 3">
    <name type="scientific">Cucurbita argyrosperma subsp. sororia</name>
    <dbReference type="NCBI Taxonomy" id="37648"/>
    <lineage>
        <taxon>Eukaryota</taxon>
        <taxon>Viridiplantae</taxon>
        <taxon>Streptophyta</taxon>
        <taxon>Embryophyta</taxon>
        <taxon>Tracheophyta</taxon>
        <taxon>Spermatophyta</taxon>
        <taxon>Magnoliopsida</taxon>
        <taxon>eudicotyledons</taxon>
        <taxon>Gunneridae</taxon>
        <taxon>Pentapetalae</taxon>
        <taxon>rosids</taxon>
        <taxon>fabids</taxon>
        <taxon>Cucurbitales</taxon>
        <taxon>Cucurbitaceae</taxon>
        <taxon>Cucurbiteae</taxon>
        <taxon>Cucurbita</taxon>
    </lineage>
</organism>
<proteinExistence type="predicted"/>
<dbReference type="AlphaFoldDB" id="A0AAV6MJD7"/>
<feature type="transmembrane region" description="Helical" evidence="1">
    <location>
        <begin position="18"/>
        <end position="36"/>
    </location>
</feature>
<keyword evidence="1" id="KW-0812">Transmembrane</keyword>
<reference evidence="2 3" key="1">
    <citation type="journal article" date="2021" name="Hortic Res">
        <title>The domestication of Cucurbita argyrosperma as revealed by the genome of its wild relative.</title>
        <authorList>
            <person name="Barrera-Redondo J."/>
            <person name="Sanchez-de la Vega G."/>
            <person name="Aguirre-Liguori J.A."/>
            <person name="Castellanos-Morales G."/>
            <person name="Gutierrez-Guerrero Y.T."/>
            <person name="Aguirre-Dugua X."/>
            <person name="Aguirre-Planter E."/>
            <person name="Tenaillon M.I."/>
            <person name="Lira-Saade R."/>
            <person name="Eguiarte L.E."/>
        </authorList>
    </citation>
    <scope>NUCLEOTIDE SEQUENCE [LARGE SCALE GENOMIC DNA]</scope>
    <source>
        <strain evidence="2">JBR-2021</strain>
    </source>
</reference>
<keyword evidence="3" id="KW-1185">Reference proteome</keyword>
<protein>
    <submittedName>
        <fullName evidence="2">Uncharacterized protein</fullName>
    </submittedName>
</protein>
<dbReference type="EMBL" id="JAGKQH010000014">
    <property type="protein sequence ID" value="KAG6581812.1"/>
    <property type="molecule type" value="Genomic_DNA"/>
</dbReference>
<sequence>MDSNYGAYTNQISSQRPLAIVLALASAVVLSPLRPYESRWSSGFVLPLVLLVLIIAIKTSSSCSSMSTDRRERDSAILSSDPSWVLKIGSSSWGLAGLLMMLIFGLSWQSSVKEFLWR</sequence>
<feature type="non-terminal residue" evidence="2">
    <location>
        <position position="1"/>
    </location>
</feature>
<gene>
    <name evidence="2" type="ORF">SDJN03_21814</name>
</gene>
<keyword evidence="1" id="KW-1133">Transmembrane helix</keyword>
<dbReference type="PANTHER" id="PTHR35758">
    <property type="entry name" value="TRANSMEMBRANE PROTEIN"/>
    <property type="match status" value="1"/>
</dbReference>
<dbReference type="Proteomes" id="UP000685013">
    <property type="component" value="Chromosome 14"/>
</dbReference>
<evidence type="ECO:0000313" key="2">
    <source>
        <dbReference type="EMBL" id="KAG6581812.1"/>
    </source>
</evidence>
<keyword evidence="1" id="KW-0472">Membrane</keyword>
<comment type="caution">
    <text evidence="2">The sequence shown here is derived from an EMBL/GenBank/DDBJ whole genome shotgun (WGS) entry which is preliminary data.</text>
</comment>
<feature type="transmembrane region" description="Helical" evidence="1">
    <location>
        <begin position="42"/>
        <end position="63"/>
    </location>
</feature>
<accession>A0AAV6MJD7</accession>
<dbReference type="PANTHER" id="PTHR35758:SF1">
    <property type="entry name" value="SERINE RICH PROTEIN"/>
    <property type="match status" value="1"/>
</dbReference>
<feature type="transmembrane region" description="Helical" evidence="1">
    <location>
        <begin position="84"/>
        <end position="108"/>
    </location>
</feature>
<evidence type="ECO:0000313" key="3">
    <source>
        <dbReference type="Proteomes" id="UP000685013"/>
    </source>
</evidence>
<evidence type="ECO:0000256" key="1">
    <source>
        <dbReference type="SAM" id="Phobius"/>
    </source>
</evidence>
<name>A0AAV6MJD7_9ROSI</name>